<organism evidence="3 4">
    <name type="scientific">Salinarimonas ramus</name>
    <dbReference type="NCBI Taxonomy" id="690164"/>
    <lineage>
        <taxon>Bacteria</taxon>
        <taxon>Pseudomonadati</taxon>
        <taxon>Pseudomonadota</taxon>
        <taxon>Alphaproteobacteria</taxon>
        <taxon>Hyphomicrobiales</taxon>
        <taxon>Salinarimonadaceae</taxon>
        <taxon>Salinarimonas</taxon>
    </lineage>
</organism>
<evidence type="ECO:0000313" key="3">
    <source>
        <dbReference type="EMBL" id="GGK46742.1"/>
    </source>
</evidence>
<dbReference type="Pfam" id="PF07486">
    <property type="entry name" value="Hydrolase_2"/>
    <property type="match status" value="1"/>
</dbReference>
<evidence type="ECO:0000256" key="1">
    <source>
        <dbReference type="SAM" id="MobiDB-lite"/>
    </source>
</evidence>
<gene>
    <name evidence="3" type="ORF">GCM10011322_37260</name>
</gene>
<evidence type="ECO:0000313" key="4">
    <source>
        <dbReference type="Proteomes" id="UP000600449"/>
    </source>
</evidence>
<dbReference type="InterPro" id="IPR042047">
    <property type="entry name" value="SleB_dom1"/>
</dbReference>
<dbReference type="Gene3D" id="1.10.10.2520">
    <property type="entry name" value="Cell wall hydrolase SleB, domain 1"/>
    <property type="match status" value="1"/>
</dbReference>
<proteinExistence type="predicted"/>
<feature type="region of interest" description="Disordered" evidence="1">
    <location>
        <begin position="88"/>
        <end position="124"/>
    </location>
</feature>
<sequence>MRLRRRPRKLDRMRWICATAAPWALGAGLLVSFTATAGVNIEAGRSIETPRPAERLVDRGLLVAPVAGDLAGRLSGDVLMGATRFAEGGLDPDRSAAPRAEAKPLPDDLAPAVPNRVAKGDPEGAVPLSLSRLGASLDASGPSLLAPDSGRLPPERLVHGEAMPILVVTAGTFERHATRTTEIATAVPSPAAAAQGSTGRGLAHGYAEAREGATPNVARAASLASSTPSARSWSPVEVAAAPVSLPAAIMAGAPRFLDLVDPAHLARERRCLEQAVYFEARSEPQEGQAAVAQVVLNRVKSPLYPNTICGVVFQNSHRHLACQFTFTCEGKSLRITEPAAWERARRIAAAVLEGETYLAAVGNATHYHADYVRPRWASRLRHADTIGRHIFYQLRPGQR</sequence>
<comment type="caution">
    <text evidence="3">The sequence shown here is derived from an EMBL/GenBank/DDBJ whole genome shotgun (WGS) entry which is preliminary data.</text>
</comment>
<dbReference type="GO" id="GO:0016787">
    <property type="term" value="F:hydrolase activity"/>
    <property type="evidence" value="ECO:0007669"/>
    <property type="project" value="InterPro"/>
</dbReference>
<dbReference type="EMBL" id="BMMF01000012">
    <property type="protein sequence ID" value="GGK46742.1"/>
    <property type="molecule type" value="Genomic_DNA"/>
</dbReference>
<dbReference type="RefSeq" id="WP_244645570.1">
    <property type="nucleotide sequence ID" value="NZ_BMMF01000012.1"/>
</dbReference>
<dbReference type="AlphaFoldDB" id="A0A917QEJ8"/>
<reference evidence="3 4" key="1">
    <citation type="journal article" date="2014" name="Int. J. Syst. Evol. Microbiol.">
        <title>Complete genome sequence of Corynebacterium casei LMG S-19264T (=DSM 44701T), isolated from a smear-ripened cheese.</title>
        <authorList>
            <consortium name="US DOE Joint Genome Institute (JGI-PGF)"/>
            <person name="Walter F."/>
            <person name="Albersmeier A."/>
            <person name="Kalinowski J."/>
            <person name="Ruckert C."/>
        </authorList>
    </citation>
    <scope>NUCLEOTIDE SEQUENCE [LARGE SCALE GENOMIC DNA]</scope>
    <source>
        <strain evidence="3 4">CGMCC 1.9161</strain>
    </source>
</reference>
<feature type="compositionally biased region" description="Basic and acidic residues" evidence="1">
    <location>
        <begin position="91"/>
        <end position="106"/>
    </location>
</feature>
<dbReference type="InterPro" id="IPR011105">
    <property type="entry name" value="Cell_wall_hydrolase_SleB"/>
</dbReference>
<name>A0A917QEJ8_9HYPH</name>
<dbReference type="Proteomes" id="UP000600449">
    <property type="component" value="Unassembled WGS sequence"/>
</dbReference>
<evidence type="ECO:0000259" key="2">
    <source>
        <dbReference type="Pfam" id="PF07486"/>
    </source>
</evidence>
<protein>
    <recommendedName>
        <fullName evidence="2">Cell wall hydrolase SleB domain-containing protein</fullName>
    </recommendedName>
</protein>
<feature type="domain" description="Cell wall hydrolase SleB" evidence="2">
    <location>
        <begin position="282"/>
        <end position="392"/>
    </location>
</feature>
<accession>A0A917QEJ8</accession>
<keyword evidence="4" id="KW-1185">Reference proteome</keyword>